<keyword evidence="2" id="KW-1185">Reference proteome</keyword>
<reference evidence="1" key="1">
    <citation type="submission" date="2022-04" db="EMBL/GenBank/DDBJ databases">
        <title>Genome of the entomopathogenic fungus Entomophthora muscae.</title>
        <authorList>
            <person name="Elya C."/>
            <person name="Lovett B.R."/>
            <person name="Lee E."/>
            <person name="Macias A.M."/>
            <person name="Hajek A.E."/>
            <person name="De Bivort B.L."/>
            <person name="Kasson M.T."/>
            <person name="De Fine Licht H.H."/>
            <person name="Stajich J.E."/>
        </authorList>
    </citation>
    <scope>NUCLEOTIDE SEQUENCE</scope>
    <source>
        <strain evidence="1">Berkeley</strain>
    </source>
</reference>
<name>A0ACC2SJ81_9FUNG</name>
<proteinExistence type="predicted"/>
<evidence type="ECO:0000313" key="1">
    <source>
        <dbReference type="EMBL" id="KAJ9062395.1"/>
    </source>
</evidence>
<dbReference type="EMBL" id="QTSX02005009">
    <property type="protein sequence ID" value="KAJ9062395.1"/>
    <property type="molecule type" value="Genomic_DNA"/>
</dbReference>
<comment type="caution">
    <text evidence="1">The sequence shown here is derived from an EMBL/GenBank/DDBJ whole genome shotgun (WGS) entry which is preliminary data.</text>
</comment>
<dbReference type="Proteomes" id="UP001165960">
    <property type="component" value="Unassembled WGS sequence"/>
</dbReference>
<evidence type="ECO:0000313" key="2">
    <source>
        <dbReference type="Proteomes" id="UP001165960"/>
    </source>
</evidence>
<protein>
    <submittedName>
        <fullName evidence="1">Uncharacterized protein</fullName>
    </submittedName>
</protein>
<organism evidence="1 2">
    <name type="scientific">Entomophthora muscae</name>
    <dbReference type="NCBI Taxonomy" id="34485"/>
    <lineage>
        <taxon>Eukaryota</taxon>
        <taxon>Fungi</taxon>
        <taxon>Fungi incertae sedis</taxon>
        <taxon>Zoopagomycota</taxon>
        <taxon>Entomophthoromycotina</taxon>
        <taxon>Entomophthoromycetes</taxon>
        <taxon>Entomophthorales</taxon>
        <taxon>Entomophthoraceae</taxon>
        <taxon>Entomophthora</taxon>
    </lineage>
</organism>
<accession>A0ACC2SJ81</accession>
<sequence length="77" mass="8107">MKFILIATTAIVSVLGVPQSYLRGIQRMNYREQLAKEKAAEQAYLAQAKNSGGAYGQGISSNGGYGQNTGSTGNSGY</sequence>
<gene>
    <name evidence="1" type="ORF">DSO57_1011303</name>
</gene>